<dbReference type="HOGENOM" id="CLU_146008_0_0_9"/>
<dbReference type="RefSeq" id="WP_007783782.1">
    <property type="nucleotide sequence ID" value="NZ_CM001441.1"/>
</dbReference>
<proteinExistence type="predicted"/>
<dbReference type="Proteomes" id="UP000005104">
    <property type="component" value="Chromosome"/>
</dbReference>
<reference evidence="1 2" key="1">
    <citation type="submission" date="2011-11" db="EMBL/GenBank/DDBJ databases">
        <title>The Noncontiguous Finished genome of Desulfosporosinus youngiae DSM 17734.</title>
        <authorList>
            <consortium name="US DOE Joint Genome Institute (JGI-PGF)"/>
            <person name="Lucas S."/>
            <person name="Han J."/>
            <person name="Lapidus A."/>
            <person name="Cheng J.-F."/>
            <person name="Goodwin L."/>
            <person name="Pitluck S."/>
            <person name="Peters L."/>
            <person name="Ovchinnikova G."/>
            <person name="Lu M."/>
            <person name="Land M.L."/>
            <person name="Hauser L."/>
            <person name="Pester M."/>
            <person name="Spring S."/>
            <person name="Ollivier B."/>
            <person name="Rattei T."/>
            <person name="Klenk H.-P."/>
            <person name="Wagner M."/>
            <person name="Loy A."/>
            <person name="Woyke T.J."/>
        </authorList>
    </citation>
    <scope>NUCLEOTIDE SEQUENCE [LARGE SCALE GENOMIC DNA]</scope>
    <source>
        <strain evidence="1 2">DSM 17734</strain>
    </source>
</reference>
<evidence type="ECO:0000313" key="2">
    <source>
        <dbReference type="Proteomes" id="UP000005104"/>
    </source>
</evidence>
<sequence>MDSKLIFRLKEFYILETFQVAFYNAQANSATDEYYKAAFDKMVQIEQGHADYFADIINRANEEVPSVAGSVFQLAGSFVGETVESIGQHSTCKLGVLLENKAMDAYRKFINEAKEKEYLVIKATLMEYLLDEEFHTFWLRDYMNKHPN</sequence>
<gene>
    <name evidence="1" type="ORF">DesyoDRAFT_2708</name>
</gene>
<dbReference type="STRING" id="768710.DesyoDRAFT_2708"/>
<evidence type="ECO:0000313" key="1">
    <source>
        <dbReference type="EMBL" id="EHQ89763.1"/>
    </source>
</evidence>
<dbReference type="InterPro" id="IPR012347">
    <property type="entry name" value="Ferritin-like"/>
</dbReference>
<dbReference type="OrthoDB" id="1723264at2"/>
<keyword evidence="2" id="KW-1185">Reference proteome</keyword>
<name>H5Y482_9FIRM</name>
<keyword evidence="1" id="KW-0830">Ubiquinone</keyword>
<dbReference type="Pfam" id="PF03232">
    <property type="entry name" value="COQ7"/>
    <property type="match status" value="1"/>
</dbReference>
<protein>
    <submittedName>
        <fullName evidence="1">Ubiquinone biosynthesis protein COQ7</fullName>
    </submittedName>
</protein>
<organism evidence="1 2">
    <name type="scientific">Desulfosporosinus youngiae DSM 17734</name>
    <dbReference type="NCBI Taxonomy" id="768710"/>
    <lineage>
        <taxon>Bacteria</taxon>
        <taxon>Bacillati</taxon>
        <taxon>Bacillota</taxon>
        <taxon>Clostridia</taxon>
        <taxon>Eubacteriales</taxon>
        <taxon>Desulfitobacteriaceae</taxon>
        <taxon>Desulfosporosinus</taxon>
    </lineage>
</organism>
<dbReference type="AlphaFoldDB" id="H5Y482"/>
<accession>H5Y482</accession>
<dbReference type="SUPFAM" id="SSF47240">
    <property type="entry name" value="Ferritin-like"/>
    <property type="match status" value="1"/>
</dbReference>
<dbReference type="EMBL" id="CM001441">
    <property type="protein sequence ID" value="EHQ89763.1"/>
    <property type="molecule type" value="Genomic_DNA"/>
</dbReference>
<dbReference type="Gene3D" id="1.20.1260.10">
    <property type="match status" value="1"/>
</dbReference>
<dbReference type="eggNOG" id="COG1633">
    <property type="taxonomic scope" value="Bacteria"/>
</dbReference>
<dbReference type="InterPro" id="IPR009078">
    <property type="entry name" value="Ferritin-like_SF"/>
</dbReference>